<reference evidence="1" key="2">
    <citation type="journal article" date="2015" name="Fish Shellfish Immunol.">
        <title>Early steps in the European eel (Anguilla anguilla)-Vibrio vulnificus interaction in the gills: Role of the RtxA13 toxin.</title>
        <authorList>
            <person name="Callol A."/>
            <person name="Pajuelo D."/>
            <person name="Ebbesson L."/>
            <person name="Teles M."/>
            <person name="MacKenzie S."/>
            <person name="Amaro C."/>
        </authorList>
    </citation>
    <scope>NUCLEOTIDE SEQUENCE</scope>
</reference>
<organism evidence="1">
    <name type="scientific">Anguilla anguilla</name>
    <name type="common">European freshwater eel</name>
    <name type="synonym">Muraena anguilla</name>
    <dbReference type="NCBI Taxonomy" id="7936"/>
    <lineage>
        <taxon>Eukaryota</taxon>
        <taxon>Metazoa</taxon>
        <taxon>Chordata</taxon>
        <taxon>Craniata</taxon>
        <taxon>Vertebrata</taxon>
        <taxon>Euteleostomi</taxon>
        <taxon>Actinopterygii</taxon>
        <taxon>Neopterygii</taxon>
        <taxon>Teleostei</taxon>
        <taxon>Anguilliformes</taxon>
        <taxon>Anguillidae</taxon>
        <taxon>Anguilla</taxon>
    </lineage>
</organism>
<sequence length="16" mass="1789">MHLCFVPFLQVAAQQG</sequence>
<dbReference type="EMBL" id="GBXM01075344">
    <property type="protein sequence ID" value="JAH33233.1"/>
    <property type="molecule type" value="Transcribed_RNA"/>
</dbReference>
<protein>
    <submittedName>
        <fullName evidence="1">Uncharacterized protein</fullName>
    </submittedName>
</protein>
<dbReference type="AlphaFoldDB" id="A0A0E9RYB9"/>
<reference evidence="1" key="1">
    <citation type="submission" date="2014-11" db="EMBL/GenBank/DDBJ databases">
        <authorList>
            <person name="Amaro Gonzalez C."/>
        </authorList>
    </citation>
    <scope>NUCLEOTIDE SEQUENCE</scope>
</reference>
<proteinExistence type="predicted"/>
<name>A0A0E9RYB9_ANGAN</name>
<evidence type="ECO:0000313" key="1">
    <source>
        <dbReference type="EMBL" id="JAH33233.1"/>
    </source>
</evidence>
<accession>A0A0E9RYB9</accession>